<dbReference type="InterPro" id="IPR037175">
    <property type="entry name" value="KFase_sf"/>
</dbReference>
<comment type="caution">
    <text evidence="1">The sequence shown here is derived from an EMBL/GenBank/DDBJ whole genome shotgun (WGS) entry which is preliminary data.</text>
</comment>
<sequence length="314" mass="32905">MPEPPHNWGRWGDGDQLGTLNLLTPERVLAALGAARTGRVLGLALPIKGATSGTAPAGVPHMAGRPLPQHFMSIDGGDYAAGTRAIGAGLRTADDALVLSPHGTTTHMDALCHMWTGDTLYNGHPADRVRSYGAGRLGIEHAAGRGVIARGVLFDAARHRGVERLDARDRVGAEELAEMAAAAGADAPRAGDAVLLRTGWPLAWAEDPARYQGAQPGLGADAGRWLAERDVALVAADNTAVQGLNAGGRSDEDLRDDLHLTLLWRHGIHLAEMLWLEELAAALAAEDRSDFLFIALPLPVHGGTASPVNPVAVL</sequence>
<dbReference type="SUPFAM" id="SSF102198">
    <property type="entry name" value="Putative cyclase"/>
    <property type="match status" value="1"/>
</dbReference>
<keyword evidence="2" id="KW-1185">Reference proteome</keyword>
<dbReference type="GO" id="GO:0004061">
    <property type="term" value="F:arylformamidase activity"/>
    <property type="evidence" value="ECO:0007669"/>
    <property type="project" value="InterPro"/>
</dbReference>
<dbReference type="Pfam" id="PF04199">
    <property type="entry name" value="Cyclase"/>
    <property type="match status" value="1"/>
</dbReference>
<dbReference type="RefSeq" id="WP_184396534.1">
    <property type="nucleotide sequence ID" value="NZ_BAAAJD010000008.1"/>
</dbReference>
<dbReference type="InterPro" id="IPR007325">
    <property type="entry name" value="KFase/CYL"/>
</dbReference>
<reference evidence="1 2" key="1">
    <citation type="submission" date="2020-08" db="EMBL/GenBank/DDBJ databases">
        <title>Sequencing the genomes of 1000 actinobacteria strains.</title>
        <authorList>
            <person name="Klenk H.-P."/>
        </authorList>
    </citation>
    <scope>NUCLEOTIDE SEQUENCE [LARGE SCALE GENOMIC DNA]</scope>
    <source>
        <strain evidence="1 2">DSM 44551</strain>
    </source>
</reference>
<dbReference type="PANTHER" id="PTHR34861">
    <property type="match status" value="1"/>
</dbReference>
<organism evidence="1 2">
    <name type="scientific">Nocardiopsis composta</name>
    <dbReference type="NCBI Taxonomy" id="157465"/>
    <lineage>
        <taxon>Bacteria</taxon>
        <taxon>Bacillati</taxon>
        <taxon>Actinomycetota</taxon>
        <taxon>Actinomycetes</taxon>
        <taxon>Streptosporangiales</taxon>
        <taxon>Nocardiopsidaceae</taxon>
        <taxon>Nocardiopsis</taxon>
    </lineage>
</organism>
<dbReference type="Proteomes" id="UP000572635">
    <property type="component" value="Unassembled WGS sequence"/>
</dbReference>
<protein>
    <submittedName>
        <fullName evidence="1">Kynurenine formamidase</fullName>
    </submittedName>
</protein>
<evidence type="ECO:0000313" key="1">
    <source>
        <dbReference type="EMBL" id="MBB5435106.1"/>
    </source>
</evidence>
<name>A0A7W8QRI2_9ACTN</name>
<evidence type="ECO:0000313" key="2">
    <source>
        <dbReference type="Proteomes" id="UP000572635"/>
    </source>
</evidence>
<dbReference type="Gene3D" id="3.50.30.50">
    <property type="entry name" value="Putative cyclase"/>
    <property type="match status" value="1"/>
</dbReference>
<accession>A0A7W8QRI2</accession>
<dbReference type="PANTHER" id="PTHR34861:SF10">
    <property type="entry name" value="CYCLASE"/>
    <property type="match status" value="1"/>
</dbReference>
<gene>
    <name evidence="1" type="ORF">HDA36_005190</name>
</gene>
<proteinExistence type="predicted"/>
<dbReference type="EMBL" id="JACHDB010000001">
    <property type="protein sequence ID" value="MBB5435106.1"/>
    <property type="molecule type" value="Genomic_DNA"/>
</dbReference>
<dbReference type="GO" id="GO:0019441">
    <property type="term" value="P:L-tryptophan catabolic process to kynurenine"/>
    <property type="evidence" value="ECO:0007669"/>
    <property type="project" value="InterPro"/>
</dbReference>
<dbReference type="AlphaFoldDB" id="A0A7W8QRI2"/>